<protein>
    <recommendedName>
        <fullName evidence="2">Sodium symporter small subunit domain-containing protein</fullName>
    </recommendedName>
</protein>
<comment type="caution">
    <text evidence="3">The sequence shown here is derived from an EMBL/GenBank/DDBJ whole genome shotgun (WGS) entry which is preliminary data.</text>
</comment>
<gene>
    <name evidence="3" type="ORF">ROR02_13530</name>
</gene>
<dbReference type="EMBL" id="BJZO01000029">
    <property type="protein sequence ID" value="GEO81222.1"/>
    <property type="molecule type" value="Genomic_DNA"/>
</dbReference>
<feature type="domain" description="Sodium symporter small subunit" evidence="2">
    <location>
        <begin position="11"/>
        <end position="87"/>
    </location>
</feature>
<dbReference type="Pfam" id="PF13937">
    <property type="entry name" value="DUF4212"/>
    <property type="match status" value="1"/>
</dbReference>
<evidence type="ECO:0000259" key="2">
    <source>
        <dbReference type="Pfam" id="PF13937"/>
    </source>
</evidence>
<dbReference type="NCBIfam" id="TIGR03647">
    <property type="entry name" value="Na_symport_sm"/>
    <property type="match status" value="1"/>
</dbReference>
<reference evidence="3 4" key="1">
    <citation type="submission" date="2019-07" db="EMBL/GenBank/DDBJ databases">
        <title>Whole genome shotgun sequence of Rhodospirillum oryzae NBRC 107573.</title>
        <authorList>
            <person name="Hosoyama A."/>
            <person name="Uohara A."/>
            <person name="Ohji S."/>
            <person name="Ichikawa N."/>
        </authorList>
    </citation>
    <scope>NUCLEOTIDE SEQUENCE [LARGE SCALE GENOMIC DNA]</scope>
    <source>
        <strain evidence="3 4">NBRC 107573</strain>
    </source>
</reference>
<dbReference type="InterPro" id="IPR019886">
    <property type="entry name" value="Na_symporter_ssu"/>
</dbReference>
<sequence>MSMNDPSGTAAAHWRATLRLVTVCLGVWAGVALGCSVIFAEQLDAIELGGFRLGFWFAQQGSMVLFVLVVFFHAWGMNEIDRAFDVDED</sequence>
<keyword evidence="1" id="KW-1133">Transmembrane helix</keyword>
<feature type="transmembrane region" description="Helical" evidence="1">
    <location>
        <begin position="20"/>
        <end position="41"/>
    </location>
</feature>
<feature type="transmembrane region" description="Helical" evidence="1">
    <location>
        <begin position="53"/>
        <end position="75"/>
    </location>
</feature>
<keyword evidence="1" id="KW-0812">Transmembrane</keyword>
<name>A0A512H6Z6_9PROT</name>
<dbReference type="Proteomes" id="UP000321567">
    <property type="component" value="Unassembled WGS sequence"/>
</dbReference>
<proteinExistence type="predicted"/>
<evidence type="ECO:0000313" key="4">
    <source>
        <dbReference type="Proteomes" id="UP000321567"/>
    </source>
</evidence>
<accession>A0A512H6Z6</accession>
<organism evidence="3 4">
    <name type="scientific">Pararhodospirillum oryzae</name>
    <dbReference type="NCBI Taxonomy" id="478448"/>
    <lineage>
        <taxon>Bacteria</taxon>
        <taxon>Pseudomonadati</taxon>
        <taxon>Pseudomonadota</taxon>
        <taxon>Alphaproteobacteria</taxon>
        <taxon>Rhodospirillales</taxon>
        <taxon>Rhodospirillaceae</taxon>
        <taxon>Pararhodospirillum</taxon>
    </lineage>
</organism>
<keyword evidence="4" id="KW-1185">Reference proteome</keyword>
<evidence type="ECO:0000313" key="3">
    <source>
        <dbReference type="EMBL" id="GEO81222.1"/>
    </source>
</evidence>
<keyword evidence="1" id="KW-0472">Membrane</keyword>
<evidence type="ECO:0000256" key="1">
    <source>
        <dbReference type="SAM" id="Phobius"/>
    </source>
</evidence>
<dbReference type="AlphaFoldDB" id="A0A512H6Z6"/>